<feature type="transmembrane region" description="Helical" evidence="1">
    <location>
        <begin position="44"/>
        <end position="65"/>
    </location>
</feature>
<keyword evidence="3" id="KW-1185">Reference proteome</keyword>
<dbReference type="EMBL" id="JBHUOQ010000004">
    <property type="protein sequence ID" value="MFD2830748.1"/>
    <property type="molecule type" value="Genomic_DNA"/>
</dbReference>
<protein>
    <submittedName>
        <fullName evidence="2">Uncharacterized protein</fullName>
    </submittedName>
</protein>
<evidence type="ECO:0000313" key="2">
    <source>
        <dbReference type="EMBL" id="MFD2830748.1"/>
    </source>
</evidence>
<dbReference type="Proteomes" id="UP001597519">
    <property type="component" value="Unassembled WGS sequence"/>
</dbReference>
<keyword evidence="1" id="KW-1133">Transmembrane helix</keyword>
<evidence type="ECO:0000256" key="1">
    <source>
        <dbReference type="SAM" id="Phobius"/>
    </source>
</evidence>
<name>A0ABW5WWW3_9STAP</name>
<comment type="caution">
    <text evidence="2">The sequence shown here is derived from an EMBL/GenBank/DDBJ whole genome shotgun (WGS) entry which is preliminary data.</text>
</comment>
<sequence length="66" mass="7200">MEVLIIITFLIFGISAAAMGGFCSLRALELTNILRIDTFNVKAPARISVAVFFISTAVLVMLNIMH</sequence>
<reference evidence="3" key="1">
    <citation type="journal article" date="2019" name="Int. J. Syst. Evol. Microbiol.">
        <title>The Global Catalogue of Microorganisms (GCM) 10K type strain sequencing project: providing services to taxonomists for standard genome sequencing and annotation.</title>
        <authorList>
            <consortium name="The Broad Institute Genomics Platform"/>
            <consortium name="The Broad Institute Genome Sequencing Center for Infectious Disease"/>
            <person name="Wu L."/>
            <person name="Ma J."/>
        </authorList>
    </citation>
    <scope>NUCLEOTIDE SEQUENCE [LARGE SCALE GENOMIC DNA]</scope>
    <source>
        <strain evidence="3">KCTC 33575</strain>
    </source>
</reference>
<keyword evidence="1" id="KW-0812">Transmembrane</keyword>
<gene>
    <name evidence="2" type="ORF">ACFSX4_09785</name>
</gene>
<evidence type="ECO:0000313" key="3">
    <source>
        <dbReference type="Proteomes" id="UP001597519"/>
    </source>
</evidence>
<organism evidence="2 3">
    <name type="scientific">Corticicoccus populi</name>
    <dbReference type="NCBI Taxonomy" id="1812821"/>
    <lineage>
        <taxon>Bacteria</taxon>
        <taxon>Bacillati</taxon>
        <taxon>Bacillota</taxon>
        <taxon>Bacilli</taxon>
        <taxon>Bacillales</taxon>
        <taxon>Staphylococcaceae</taxon>
        <taxon>Corticicoccus</taxon>
    </lineage>
</organism>
<proteinExistence type="predicted"/>
<dbReference type="RefSeq" id="WP_377774087.1">
    <property type="nucleotide sequence ID" value="NZ_JBHUOQ010000004.1"/>
</dbReference>
<keyword evidence="1" id="KW-0472">Membrane</keyword>
<accession>A0ABW5WWW3</accession>